<name>A0ABT6YCL9_9BACT</name>
<evidence type="ECO:0000313" key="4">
    <source>
        <dbReference type="EMBL" id="MDI9861333.1"/>
    </source>
</evidence>
<feature type="chain" id="PRO_5046665393" evidence="2">
    <location>
        <begin position="21"/>
        <end position="237"/>
    </location>
</feature>
<keyword evidence="2" id="KW-0732">Signal</keyword>
<keyword evidence="5" id="KW-1185">Reference proteome</keyword>
<evidence type="ECO:0000313" key="5">
    <source>
        <dbReference type="Proteomes" id="UP001236507"/>
    </source>
</evidence>
<evidence type="ECO:0000259" key="3">
    <source>
        <dbReference type="Pfam" id="PF10988"/>
    </source>
</evidence>
<gene>
    <name evidence="4" type="ORF">QM524_19090</name>
</gene>
<proteinExistence type="predicted"/>
<feature type="region of interest" description="Disordered" evidence="1">
    <location>
        <begin position="212"/>
        <end position="237"/>
    </location>
</feature>
<dbReference type="Gene3D" id="2.160.20.120">
    <property type="match status" value="1"/>
</dbReference>
<sequence length="237" mass="24948">MRKILIASIAILLVSVSAWAQNSQEMTVQAFTKVDFQGIMKVEIVKGSTNKVTAEAHGNLSLDDLTISVSGGELSVKTKIFKQLTEKDKKANAGSYYEVKVVYSADLSNIKGGRGAELQFGNVLVGNHLILEGSSGAIIKADLDLNTLEVASLQGAIVNLEGKAKYQSVRVNTGGQLHAFDLKAEQTDAKVNTGGMAEVATSQSLDASAGTGGMLTYKGNPSQKSIRSNLGGEVKSL</sequence>
<organism evidence="4 5">
    <name type="scientific">Flectobacillus roseus</name>
    <dbReference type="NCBI Taxonomy" id="502259"/>
    <lineage>
        <taxon>Bacteria</taxon>
        <taxon>Pseudomonadati</taxon>
        <taxon>Bacteroidota</taxon>
        <taxon>Cytophagia</taxon>
        <taxon>Cytophagales</taxon>
        <taxon>Flectobacillaceae</taxon>
        <taxon>Flectobacillus</taxon>
    </lineage>
</organism>
<feature type="compositionally biased region" description="Polar residues" evidence="1">
    <location>
        <begin position="219"/>
        <end position="228"/>
    </location>
</feature>
<protein>
    <submittedName>
        <fullName evidence="4">Head GIN domain-containing protein</fullName>
    </submittedName>
</protein>
<dbReference type="Proteomes" id="UP001236507">
    <property type="component" value="Unassembled WGS sequence"/>
</dbReference>
<dbReference type="EMBL" id="JASHIF010000019">
    <property type="protein sequence ID" value="MDI9861333.1"/>
    <property type="molecule type" value="Genomic_DNA"/>
</dbReference>
<dbReference type="Pfam" id="PF10988">
    <property type="entry name" value="DUF2807"/>
    <property type="match status" value="1"/>
</dbReference>
<feature type="domain" description="Putative auto-transporter adhesin head GIN" evidence="3">
    <location>
        <begin position="30"/>
        <end position="221"/>
    </location>
</feature>
<dbReference type="InterPro" id="IPR021255">
    <property type="entry name" value="DUF2807"/>
</dbReference>
<evidence type="ECO:0000256" key="2">
    <source>
        <dbReference type="SAM" id="SignalP"/>
    </source>
</evidence>
<reference evidence="4 5" key="1">
    <citation type="submission" date="2023-05" db="EMBL/GenBank/DDBJ databases">
        <title>Novel species of genus Flectobacillus isolated from stream in China.</title>
        <authorList>
            <person name="Lu H."/>
        </authorList>
    </citation>
    <scope>NUCLEOTIDE SEQUENCE [LARGE SCALE GENOMIC DNA]</scope>
    <source>
        <strain evidence="4 5">KCTC 42575</strain>
    </source>
</reference>
<comment type="caution">
    <text evidence="4">The sequence shown here is derived from an EMBL/GenBank/DDBJ whole genome shotgun (WGS) entry which is preliminary data.</text>
</comment>
<accession>A0ABT6YCL9</accession>
<feature type="signal peptide" evidence="2">
    <location>
        <begin position="1"/>
        <end position="20"/>
    </location>
</feature>
<evidence type="ECO:0000256" key="1">
    <source>
        <dbReference type="SAM" id="MobiDB-lite"/>
    </source>
</evidence>
<dbReference type="RefSeq" id="WP_283345777.1">
    <property type="nucleotide sequence ID" value="NZ_JASHIF010000019.1"/>
</dbReference>